<sequence>MQVRVNVDITKPLCRGQKLGLTNGDESWVSFKYERLPNLCYWCGRLTYHDKECSLWKKRKGTLKEGEQKFGSWLRVNTPNFSKKTIVRVEGYEEVGDDNTRHESSHKWTDAADHESLETVEDGGDHVEVQVGSKSSTIGLELISSMDCLITTRTEVLPSPIFQAQLDSINEDLARYDTVVEGRSFLKYHIDSFVHGGSNQAWRLTNFYGEPDTSLRSEGWNMLRMLSSKPQLPWCCFGDFNEILEVHDKWGGATRAHNMMRNFRDALDHCGFVDLGFSGPEFTCHGRHGGEMIWERLDGGVANYEWLDKFPTGRVKHLNCFTSDHQPILLSLDANGEHQKWHRKLFRFEAMWVSDSGCHEVITRAWDCTPDGTPMFATTSKLKRCKQSLKVWSRDHFGNVKNSIQKFCGCKMVIEIQNFFMARQPKRKRKNFIKGMHDGNGVWQEGAREEKKGFMAMKLDMSKAYDRVEWCFLEKILLKLAFQDSWVALIMECITTVSYSILVNGESKGMIKPSKGLHQGDLLSPYLFLFCVEGLNALLRQAVVGGDIQGFSLCRNGPKLTHLFFAYNCLIFYKSTLEECAKIQELLAVYEAVSGQMINREKTSLFFSKNTDEQAQEAIKVALNVPAIQHYEKYLELPSFVGRNKRACFMQIKERIWARMQAKQVWRLIHQKETLLFKVFSAKYFPNGCVLDAPIHPKCFYAWRSILQARDVINKGAIWRVGNGELIDIWGHRWLPDLTHGKIISPRANTSVARICELFVPNTKIWVLGKLALCFLPWEVEIVSQIQVCADGKENVLIWPLTADGGYSVRSAYHLLVVAEDYLVPSSSLLAHDRAV</sequence>
<dbReference type="PANTHER" id="PTHR33710">
    <property type="entry name" value="BNAC02G09200D PROTEIN"/>
    <property type="match status" value="1"/>
</dbReference>
<dbReference type="Gene3D" id="3.60.10.10">
    <property type="entry name" value="Endonuclease/exonuclease/phosphatase"/>
    <property type="match status" value="1"/>
</dbReference>
<organism evidence="3 4">
    <name type="scientific">Lithocarpus litseifolius</name>
    <dbReference type="NCBI Taxonomy" id="425828"/>
    <lineage>
        <taxon>Eukaryota</taxon>
        <taxon>Viridiplantae</taxon>
        <taxon>Streptophyta</taxon>
        <taxon>Embryophyta</taxon>
        <taxon>Tracheophyta</taxon>
        <taxon>Spermatophyta</taxon>
        <taxon>Magnoliopsida</taxon>
        <taxon>eudicotyledons</taxon>
        <taxon>Gunneridae</taxon>
        <taxon>Pentapetalae</taxon>
        <taxon>rosids</taxon>
        <taxon>fabids</taxon>
        <taxon>Fagales</taxon>
        <taxon>Fagaceae</taxon>
        <taxon>Lithocarpus</taxon>
    </lineage>
</organism>
<evidence type="ECO:0000313" key="4">
    <source>
        <dbReference type="Proteomes" id="UP001459277"/>
    </source>
</evidence>
<gene>
    <name evidence="3" type="ORF">SO802_028919</name>
</gene>
<dbReference type="SUPFAM" id="SSF56219">
    <property type="entry name" value="DNase I-like"/>
    <property type="match status" value="1"/>
</dbReference>
<dbReference type="InterPro" id="IPR000477">
    <property type="entry name" value="RT_dom"/>
</dbReference>
<dbReference type="EMBL" id="JAZDWU010000010">
    <property type="protein sequence ID" value="KAK9988680.1"/>
    <property type="molecule type" value="Genomic_DNA"/>
</dbReference>
<comment type="caution">
    <text evidence="3">The sequence shown here is derived from an EMBL/GenBank/DDBJ whole genome shotgun (WGS) entry which is preliminary data.</text>
</comment>
<reference evidence="3 4" key="1">
    <citation type="submission" date="2024-01" db="EMBL/GenBank/DDBJ databases">
        <title>A telomere-to-telomere, gap-free genome of sweet tea (Lithocarpus litseifolius).</title>
        <authorList>
            <person name="Zhou J."/>
        </authorList>
    </citation>
    <scope>NUCLEOTIDE SEQUENCE [LARGE SCALE GENOMIC DNA]</scope>
    <source>
        <strain evidence="3">Zhou-2022a</strain>
        <tissue evidence="3">Leaf</tissue>
    </source>
</reference>
<feature type="domain" description="Zinc knuckle CX2CX4HX4C" evidence="2">
    <location>
        <begin position="7"/>
        <end position="54"/>
    </location>
</feature>
<dbReference type="PANTHER" id="PTHR33710:SF62">
    <property type="entry name" value="DUF4283 DOMAIN PROTEIN"/>
    <property type="match status" value="1"/>
</dbReference>
<dbReference type="Pfam" id="PF14392">
    <property type="entry name" value="zf-CCHC_4"/>
    <property type="match status" value="1"/>
</dbReference>
<evidence type="ECO:0008006" key="5">
    <source>
        <dbReference type="Google" id="ProtNLM"/>
    </source>
</evidence>
<name>A0AAW2BX97_9ROSI</name>
<proteinExistence type="predicted"/>
<accession>A0AAW2BX97</accession>
<dbReference type="Proteomes" id="UP001459277">
    <property type="component" value="Unassembled WGS sequence"/>
</dbReference>
<evidence type="ECO:0000313" key="3">
    <source>
        <dbReference type="EMBL" id="KAK9988680.1"/>
    </source>
</evidence>
<protein>
    <recommendedName>
        <fullName evidence="5">Reverse transcriptase domain-containing protein</fullName>
    </recommendedName>
</protein>
<dbReference type="InterPro" id="IPR036691">
    <property type="entry name" value="Endo/exonu/phosph_ase_sf"/>
</dbReference>
<dbReference type="Pfam" id="PF00078">
    <property type="entry name" value="RVT_1"/>
    <property type="match status" value="1"/>
</dbReference>
<dbReference type="AlphaFoldDB" id="A0AAW2BX97"/>
<evidence type="ECO:0000259" key="1">
    <source>
        <dbReference type="Pfam" id="PF00078"/>
    </source>
</evidence>
<keyword evidence="4" id="KW-1185">Reference proteome</keyword>
<dbReference type="InterPro" id="IPR025836">
    <property type="entry name" value="Zn_knuckle_CX2CX4HX4C"/>
</dbReference>
<feature type="domain" description="Reverse transcriptase" evidence="1">
    <location>
        <begin position="434"/>
        <end position="607"/>
    </location>
</feature>
<evidence type="ECO:0000259" key="2">
    <source>
        <dbReference type="Pfam" id="PF14392"/>
    </source>
</evidence>